<dbReference type="EMBL" id="LDJM01000022">
    <property type="protein sequence ID" value="KRG76582.1"/>
    <property type="molecule type" value="Genomic_DNA"/>
</dbReference>
<dbReference type="AlphaFoldDB" id="A0A0R0D501"/>
<keyword evidence="2" id="KW-1185">Reference proteome</keyword>
<protein>
    <recommendedName>
        <fullName evidence="3">Lipoprotein</fullName>
    </recommendedName>
</protein>
<evidence type="ECO:0000313" key="1">
    <source>
        <dbReference type="EMBL" id="KRG76582.1"/>
    </source>
</evidence>
<comment type="caution">
    <text evidence="1">The sequence shown here is derived from an EMBL/GenBank/DDBJ whole genome shotgun (WGS) entry which is preliminary data.</text>
</comment>
<reference evidence="1 2" key="1">
    <citation type="submission" date="2015-05" db="EMBL/GenBank/DDBJ databases">
        <title>Genome sequencing and analysis of members of genus Stenotrophomonas.</title>
        <authorList>
            <person name="Patil P.P."/>
            <person name="Midha S."/>
            <person name="Patil P.B."/>
        </authorList>
    </citation>
    <scope>NUCLEOTIDE SEQUENCE [LARGE SCALE GENOMIC DNA]</scope>
    <source>
        <strain evidence="1 2">DSM 24757</strain>
    </source>
</reference>
<evidence type="ECO:0000313" key="2">
    <source>
        <dbReference type="Proteomes" id="UP000050956"/>
    </source>
</evidence>
<gene>
    <name evidence="1" type="ORF">ABB30_09695</name>
</gene>
<dbReference type="STRING" id="336566.ABB30_09695"/>
<organism evidence="1 2">
    <name type="scientific">Stenotrophomonas ginsengisoli</name>
    <dbReference type="NCBI Taxonomy" id="336566"/>
    <lineage>
        <taxon>Bacteria</taxon>
        <taxon>Pseudomonadati</taxon>
        <taxon>Pseudomonadota</taxon>
        <taxon>Gammaproteobacteria</taxon>
        <taxon>Lysobacterales</taxon>
        <taxon>Lysobacteraceae</taxon>
        <taxon>Stenotrophomonas</taxon>
    </lineage>
</organism>
<dbReference type="PATRIC" id="fig|336566.3.peg.1358"/>
<proteinExistence type="predicted"/>
<evidence type="ECO:0008006" key="3">
    <source>
        <dbReference type="Google" id="ProtNLM"/>
    </source>
</evidence>
<dbReference type="Proteomes" id="UP000050956">
    <property type="component" value="Unassembled WGS sequence"/>
</dbReference>
<sequence length="180" mass="19248">MPTLMSDDIHQLVPAGMTLVDSVRGDLTGKGLDDALLVAAPPTAPEAELGQGSPRSVLLLRNDGSGQMQVAARNDRLVPCERCGGMAGDPYAYSRIEAGHFTISVSGGSRQRWASDYRFQYQPQSNSWQLASVTREITDTVTGQNQRQELEASALGGALSFADFDPASLPAAPELEEQLN</sequence>
<name>A0A0R0D501_9GAMM</name>
<accession>A0A0R0D501</accession>